<dbReference type="SFLD" id="SFLDG01067">
    <property type="entry name" value="SPASM/twitch_domain_containing"/>
    <property type="match status" value="1"/>
</dbReference>
<dbReference type="GO" id="GO:0046872">
    <property type="term" value="F:metal ion binding"/>
    <property type="evidence" value="ECO:0007669"/>
    <property type="project" value="UniProtKB-KW"/>
</dbReference>
<keyword evidence="9" id="KW-1185">Reference proteome</keyword>
<dbReference type="SFLD" id="SFLDS00029">
    <property type="entry name" value="Radical_SAM"/>
    <property type="match status" value="1"/>
</dbReference>
<keyword evidence="5" id="KW-0411">Iron-sulfur</keyword>
<dbReference type="AlphaFoldDB" id="A1BEQ3"/>
<dbReference type="HOGENOM" id="CLU_050695_0_0_10"/>
<dbReference type="SUPFAM" id="SSF102114">
    <property type="entry name" value="Radical SAM enzymes"/>
    <property type="match status" value="1"/>
</dbReference>
<dbReference type="GO" id="GO:0051536">
    <property type="term" value="F:iron-sulfur cluster binding"/>
    <property type="evidence" value="ECO:0007669"/>
    <property type="project" value="UniProtKB-KW"/>
</dbReference>
<dbReference type="InterPro" id="IPR026351">
    <property type="entry name" value="rSAM_ArsS-like"/>
</dbReference>
<evidence type="ECO:0000259" key="6">
    <source>
        <dbReference type="Pfam" id="PF04055"/>
    </source>
</evidence>
<evidence type="ECO:0000313" key="8">
    <source>
        <dbReference type="EMBL" id="ABL64880.1"/>
    </source>
</evidence>
<dbReference type="Pfam" id="PF04055">
    <property type="entry name" value="Radical_SAM"/>
    <property type="match status" value="1"/>
</dbReference>
<reference evidence="8 9" key="1">
    <citation type="submission" date="2006-12" db="EMBL/GenBank/DDBJ databases">
        <title>Complete sequence of Chlorobium phaeobacteroides DSM 266.</title>
        <authorList>
            <consortium name="US DOE Joint Genome Institute"/>
            <person name="Copeland A."/>
            <person name="Lucas S."/>
            <person name="Lapidus A."/>
            <person name="Barry K."/>
            <person name="Detter J.C."/>
            <person name="Glavina del Rio T."/>
            <person name="Hammon N."/>
            <person name="Israni S."/>
            <person name="Pitluck S."/>
            <person name="Goltsman E."/>
            <person name="Schmutz J."/>
            <person name="Larimer F."/>
            <person name="Land M."/>
            <person name="Hauser L."/>
            <person name="Mikhailova N."/>
            <person name="Li T."/>
            <person name="Overmann J."/>
            <person name="Bryant D.A."/>
            <person name="Richardson P."/>
        </authorList>
    </citation>
    <scope>NUCLEOTIDE SEQUENCE [LARGE SCALE GENOMIC DNA]</scope>
    <source>
        <strain evidence="8 9">DSM 266</strain>
    </source>
</reference>
<dbReference type="EMBL" id="CP000492">
    <property type="protein sequence ID" value="ABL64880.1"/>
    <property type="molecule type" value="Genomic_DNA"/>
</dbReference>
<dbReference type="NCBIfam" id="TIGR04167">
    <property type="entry name" value="rSAM_SeCys"/>
    <property type="match status" value="1"/>
</dbReference>
<evidence type="ECO:0000256" key="4">
    <source>
        <dbReference type="ARBA" id="ARBA00023004"/>
    </source>
</evidence>
<keyword evidence="4" id="KW-0408">Iron</keyword>
<gene>
    <name evidence="8" type="ordered locus">Cpha266_0829</name>
</gene>
<dbReference type="OrthoDB" id="9810775at2"/>
<protein>
    <submittedName>
        <fullName evidence="8">Radical SAM domain protein</fullName>
    </submittedName>
</protein>
<evidence type="ECO:0000256" key="3">
    <source>
        <dbReference type="ARBA" id="ARBA00022723"/>
    </source>
</evidence>
<dbReference type="InterPro" id="IPR007197">
    <property type="entry name" value="rSAM"/>
</dbReference>
<evidence type="ECO:0000256" key="2">
    <source>
        <dbReference type="ARBA" id="ARBA00022691"/>
    </source>
</evidence>
<proteinExistence type="predicted"/>
<sequence length="351" mass="39335">MTLQPSLHKRKSLLADTREQVMVLEQTDCHIESFNSKLRKTGVAHLNRDATAILQVNTGYRCNLLCRHCHVDAGPDRTEMMSRQTMQDCLNALKNSSIRTLDITGGAPEMNPELPWFIREARKIMPEGEILVRTNLVILVSGTGYRHFPELFKENRVSLIASLPCYTRQNVDAQRGDGVFDRSIEALLLLNSLGYGKNGSGLELNLVYNPGGPSLPGAQKTLEADYKIKLKTEFGVEFNHLYTITNMPVSRFLESLLKEENFCNYMKLLSDNFNSEAVKNVMCRTTVSVGWDGTLYDCDFNQMLKLPMRSPAPINIRDFDEQLLDQRPVATGQHCYGCTAGAGSSCQGCLL</sequence>
<name>A1BEQ3_CHLPD</name>
<evidence type="ECO:0000256" key="1">
    <source>
        <dbReference type="ARBA" id="ARBA00001966"/>
    </source>
</evidence>
<dbReference type="CDD" id="cd01335">
    <property type="entry name" value="Radical_SAM"/>
    <property type="match status" value="1"/>
</dbReference>
<dbReference type="PANTHER" id="PTHR43728">
    <property type="entry name" value="SLR0304 PROTEIN"/>
    <property type="match status" value="1"/>
</dbReference>
<dbReference type="InterPro" id="IPR058240">
    <property type="entry name" value="rSAM_sf"/>
</dbReference>
<dbReference type="eggNOG" id="COG0535">
    <property type="taxonomic scope" value="Bacteria"/>
</dbReference>
<dbReference type="KEGG" id="cph:Cpha266_0829"/>
<dbReference type="InterPro" id="IPR013785">
    <property type="entry name" value="Aldolase_TIM"/>
</dbReference>
<organism evidence="8 9">
    <name type="scientific">Chlorobium phaeobacteroides (strain DSM 266 / SMG 266 / 2430)</name>
    <dbReference type="NCBI Taxonomy" id="290317"/>
    <lineage>
        <taxon>Bacteria</taxon>
        <taxon>Pseudomonadati</taxon>
        <taxon>Chlorobiota</taxon>
        <taxon>Chlorobiia</taxon>
        <taxon>Chlorobiales</taxon>
        <taxon>Chlorobiaceae</taxon>
        <taxon>Chlorobium/Pelodictyon group</taxon>
        <taxon>Chlorobium</taxon>
    </lineage>
</organism>
<accession>A1BEQ3</accession>
<keyword evidence="3" id="KW-0479">Metal-binding</keyword>
<dbReference type="Proteomes" id="UP000008701">
    <property type="component" value="Chromosome"/>
</dbReference>
<evidence type="ECO:0000256" key="5">
    <source>
        <dbReference type="ARBA" id="ARBA00023014"/>
    </source>
</evidence>
<feature type="domain" description="Arsenosugar biosynthesis radical SAM protein ArsS-like C-terminal" evidence="7">
    <location>
        <begin position="215"/>
        <end position="348"/>
    </location>
</feature>
<feature type="domain" description="Radical SAM core" evidence="6">
    <location>
        <begin position="56"/>
        <end position="196"/>
    </location>
</feature>
<dbReference type="Gene3D" id="3.20.20.70">
    <property type="entry name" value="Aldolase class I"/>
    <property type="match status" value="1"/>
</dbReference>
<evidence type="ECO:0000313" key="9">
    <source>
        <dbReference type="Proteomes" id="UP000008701"/>
    </source>
</evidence>
<dbReference type="GO" id="GO:0003824">
    <property type="term" value="F:catalytic activity"/>
    <property type="evidence" value="ECO:0007669"/>
    <property type="project" value="InterPro"/>
</dbReference>
<comment type="cofactor">
    <cofactor evidence="1">
        <name>[4Fe-4S] cluster</name>
        <dbReference type="ChEBI" id="CHEBI:49883"/>
    </cofactor>
</comment>
<dbReference type="Pfam" id="PF12345">
    <property type="entry name" value="DUF3641"/>
    <property type="match status" value="1"/>
</dbReference>
<keyword evidence="2" id="KW-0949">S-adenosyl-L-methionine</keyword>
<evidence type="ECO:0000259" key="7">
    <source>
        <dbReference type="Pfam" id="PF12345"/>
    </source>
</evidence>
<dbReference type="InterPro" id="IPR024521">
    <property type="entry name" value="ArsS-like_C"/>
</dbReference>
<dbReference type="STRING" id="290317.Cpha266_0829"/>
<dbReference type="PANTHER" id="PTHR43728:SF1">
    <property type="entry name" value="FE-S OXIDOREDUCTASE"/>
    <property type="match status" value="1"/>
</dbReference>
<dbReference type="RefSeq" id="WP_011744708.1">
    <property type="nucleotide sequence ID" value="NC_008639.1"/>
</dbReference>